<dbReference type="Proteomes" id="UP000030711">
    <property type="component" value="Unassembled WGS sequence"/>
</dbReference>
<dbReference type="EMBL" id="KK198765">
    <property type="protein sequence ID" value="KCW46019.1"/>
    <property type="molecule type" value="Genomic_DNA"/>
</dbReference>
<evidence type="ECO:0000256" key="1">
    <source>
        <dbReference type="SAM" id="SignalP"/>
    </source>
</evidence>
<evidence type="ECO:0000313" key="4">
    <source>
        <dbReference type="Proteomes" id="UP000030711"/>
    </source>
</evidence>
<proteinExistence type="predicted"/>
<feature type="signal peptide" evidence="1">
    <location>
        <begin position="1"/>
        <end position="18"/>
    </location>
</feature>
<protein>
    <recommendedName>
        <fullName evidence="5">Secreted protein</fullName>
    </recommendedName>
</protein>
<reference evidence="2" key="3">
    <citation type="submission" date="2023-04" db="EMBL/GenBank/DDBJ databases">
        <title>WGS assembly of Eucalyptus grandis.</title>
        <authorList>
            <person name="Myburg A."/>
            <person name="Grattapaglia D."/>
            <person name="Tuskan G."/>
            <person name="Hellsten U."/>
            <person name="Hayes R."/>
            <person name="Grimwood J."/>
            <person name="Jenkins J."/>
            <person name="Lindquist E."/>
            <person name="Tice H."/>
            <person name="Bauer D."/>
            <person name="Goodstein D."/>
            <person name="Dubchak I."/>
            <person name="Poliakov A."/>
            <person name="Mizrachi E."/>
            <person name="Kullan A."/>
            <person name="Hussey S."/>
            <person name="Pinard D."/>
            <person name="Van D."/>
            <person name="Singh P."/>
            <person name="Van J."/>
            <person name="Silva-Junior O."/>
            <person name="Togawa R."/>
            <person name="Pappas M."/>
            <person name="Faria D."/>
            <person name="Sansaloni C."/>
            <person name="Petroli C."/>
            <person name="Yang X."/>
            <person name="Ranjan P."/>
            <person name="Tschaplinski T."/>
            <person name="Ye C."/>
            <person name="Li T."/>
            <person name="Sterck L."/>
            <person name="Vanneste K."/>
            <person name="Murat F."/>
            <person name="Soler M."/>
            <person name="Clemente H."/>
            <person name="Saidi N."/>
            <person name="Cassan-Wang H."/>
            <person name="Dunand C."/>
            <person name="Hefer C."/>
            <person name="Bornberg-Bauer E."/>
            <person name="Kersting A."/>
            <person name="Vining K."/>
            <person name="Amarasinghe V."/>
            <person name="Ranik M."/>
            <person name="Naithani S."/>
            <person name="Elser J."/>
            <person name="Boyd A."/>
            <person name="Liston A."/>
            <person name="Spatafora J."/>
            <person name="Dharmwardhana P."/>
            <person name="Raja R."/>
            <person name="Sullivan C."/>
            <person name="Romanel E."/>
            <person name="Alves-Ferreira M."/>
            <person name="Kulheim C."/>
            <person name="Foley W."/>
            <person name="Carocha V."/>
            <person name="Paiva J."/>
            <person name="Kudrna D."/>
            <person name="Brommonschenkel S."/>
            <person name="Pasquali G."/>
            <person name="Byrne M."/>
            <person name="Rigault P."/>
            <person name="Tibbits J."/>
            <person name="Spokevicius A."/>
            <person name="Jones R."/>
            <person name="Steane D."/>
            <person name="Vaillancourt R."/>
            <person name="Potts B."/>
            <person name="Joubert F."/>
            <person name="Barry K."/>
            <person name="Pappas G."/>
            <person name="Strauss S."/>
            <person name="Jaiswal P."/>
            <person name="Grima-Pettenati J."/>
            <person name="Salse J."/>
            <person name="Van D."/>
            <person name="Rokhsar D."/>
            <person name="Schmutz J."/>
        </authorList>
    </citation>
    <scope>NUCLEOTIDE SEQUENCE</scope>
    <source>
        <tissue evidence="2">Leaf extractions</tissue>
    </source>
</reference>
<sequence length="70" mass="7715">MAMSKVLNLFMFFNSVRLALLRDSSSSASHLSKLFSIYSSSKLIRLPSMPGSITLSLVHPVKSRNLNSIS</sequence>
<name>A0A058ZX65_EUCGR</name>
<dbReference type="Gramene" id="KCW46019">
    <property type="protein sequence ID" value="KCW46019"/>
    <property type="gene ID" value="EUGRSUZ_L00088"/>
</dbReference>
<organism evidence="3">
    <name type="scientific">Eucalyptus grandis</name>
    <name type="common">Flooded gum</name>
    <dbReference type="NCBI Taxonomy" id="71139"/>
    <lineage>
        <taxon>Eukaryota</taxon>
        <taxon>Viridiplantae</taxon>
        <taxon>Streptophyta</taxon>
        <taxon>Embryophyta</taxon>
        <taxon>Tracheophyta</taxon>
        <taxon>Spermatophyta</taxon>
        <taxon>Magnoliopsida</taxon>
        <taxon>eudicotyledons</taxon>
        <taxon>Gunneridae</taxon>
        <taxon>Pentapetalae</taxon>
        <taxon>rosids</taxon>
        <taxon>malvids</taxon>
        <taxon>Myrtales</taxon>
        <taxon>Myrtaceae</taxon>
        <taxon>Myrtoideae</taxon>
        <taxon>Eucalypteae</taxon>
        <taxon>Eucalyptus</taxon>
    </lineage>
</organism>
<gene>
    <name evidence="3" type="ORF">EUGRSUZ_L00088</name>
</gene>
<reference evidence="2" key="2">
    <citation type="journal article" date="2014" name="Nature">
        <title>The genome of Eucalyptus grandis.</title>
        <authorList>
            <person name="Myburg A.A."/>
            <person name="Grattapaglia D."/>
            <person name="Tuskan G.A."/>
            <person name="Hellsten U."/>
            <person name="Hayes R.D."/>
            <person name="Grimwood J."/>
            <person name="Jenkins J."/>
            <person name="Lindquist E."/>
            <person name="Tice H."/>
            <person name="Bauer D."/>
            <person name="Goodstein D.M."/>
            <person name="Dubchak I."/>
            <person name="Poliakov A."/>
            <person name="Mizrachi E."/>
            <person name="Kullan A.R."/>
            <person name="Hussey S.G."/>
            <person name="Pinard D."/>
            <person name="van der Merwe K."/>
            <person name="Singh P."/>
            <person name="van Jaarsveld I."/>
            <person name="Silva-Junior O.B."/>
            <person name="Togawa R.C."/>
            <person name="Pappas M.R."/>
            <person name="Faria D.A."/>
            <person name="Sansaloni C.P."/>
            <person name="Petroli C.D."/>
            <person name="Yang X."/>
            <person name="Ranjan P."/>
            <person name="Tschaplinski T.J."/>
            <person name="Ye C.Y."/>
            <person name="Li T."/>
            <person name="Sterck L."/>
            <person name="Vanneste K."/>
            <person name="Murat F."/>
            <person name="Soler M."/>
            <person name="Clemente H.S."/>
            <person name="Saidi N."/>
            <person name="Cassan-Wang H."/>
            <person name="Dunand C."/>
            <person name="Hefer C.A."/>
            <person name="Bornberg-Bauer E."/>
            <person name="Kersting A.R."/>
            <person name="Vining K."/>
            <person name="Amarasinghe V."/>
            <person name="Ranik M."/>
            <person name="Naithani S."/>
            <person name="Elser J."/>
            <person name="Boyd A.E."/>
            <person name="Liston A."/>
            <person name="Spatafora J.W."/>
            <person name="Dharmwardhana P."/>
            <person name="Raja R."/>
            <person name="Sullivan C."/>
            <person name="Romanel E."/>
            <person name="Alves-Ferreira M."/>
            <person name="Kulheim C."/>
            <person name="Foley W."/>
            <person name="Carocha V."/>
            <person name="Paiva J."/>
            <person name="Kudrna D."/>
            <person name="Brommonschenkel S.H."/>
            <person name="Pasquali G."/>
            <person name="Byrne M."/>
            <person name="Rigault P."/>
            <person name="Tibbits J."/>
            <person name="Spokevicius A."/>
            <person name="Jones R.C."/>
            <person name="Steane D.A."/>
            <person name="Vaillancourt R.E."/>
            <person name="Potts B.M."/>
            <person name="Joubert F."/>
            <person name="Barry K."/>
            <person name="Pappas G.J."/>
            <person name="Strauss S.H."/>
            <person name="Jaiswal P."/>
            <person name="Grima-Pettenati J."/>
            <person name="Salse J."/>
            <person name="Van de Peer Y."/>
            <person name="Rokhsar D.S."/>
            <person name="Schmutz J."/>
        </authorList>
    </citation>
    <scope>NUCLEOTIDE SEQUENCE</scope>
    <source>
        <tissue evidence="2">Leaf extractions</tissue>
    </source>
</reference>
<evidence type="ECO:0008006" key="5">
    <source>
        <dbReference type="Google" id="ProtNLM"/>
    </source>
</evidence>
<reference evidence="3" key="1">
    <citation type="submission" date="2013-07" db="EMBL/GenBank/DDBJ databases">
        <title>The genome of Eucalyptus grandis.</title>
        <authorList>
            <person name="Schmutz J."/>
            <person name="Hayes R."/>
            <person name="Myburg A."/>
            <person name="Tuskan G."/>
            <person name="Grattapaglia D."/>
            <person name="Rokhsar D.S."/>
        </authorList>
    </citation>
    <scope>NUCLEOTIDE SEQUENCE</scope>
    <source>
        <tissue evidence="3">Leaf extractions</tissue>
    </source>
</reference>
<dbReference type="EMBL" id="MU848260">
    <property type="protein sequence ID" value="KAK2633275.1"/>
    <property type="molecule type" value="Genomic_DNA"/>
</dbReference>
<feature type="chain" id="PRO_5042326311" description="Secreted protein" evidence="1">
    <location>
        <begin position="19"/>
        <end position="70"/>
    </location>
</feature>
<dbReference type="AlphaFoldDB" id="A0A058ZX65"/>
<evidence type="ECO:0000313" key="3">
    <source>
        <dbReference type="EMBL" id="KCW46019.1"/>
    </source>
</evidence>
<accession>A0A058ZX65</accession>
<dbReference type="InParanoid" id="A0A058ZX65"/>
<reference evidence="2" key="4">
    <citation type="submission" date="2023-07" db="EMBL/GenBank/DDBJ databases">
        <authorList>
            <person name="Myburg A.A."/>
            <person name="Grattapaglia D."/>
            <person name="Tuskan G.A."/>
            <person name="Hellsten U."/>
            <person name="Hayes R.D."/>
            <person name="Grimwood J."/>
            <person name="Jenkins J."/>
            <person name="Lindquist E."/>
            <person name="Tice H."/>
            <person name="Bauer D."/>
            <person name="Goodstein D.M."/>
            <person name="Dubchak I."/>
            <person name="Poliakov A."/>
            <person name="Mizrachi E."/>
            <person name="Kullan A.R."/>
            <person name="Hussey S.G."/>
            <person name="Pinard D."/>
            <person name="Van D.M."/>
            <person name="Singh P."/>
            <person name="Van J.I."/>
            <person name="Silva-Junior O.B."/>
            <person name="Togawa R.C."/>
            <person name="Pappas M.R."/>
            <person name="Faria D.A."/>
            <person name="Sansaloni C.P."/>
            <person name="Petroli C.D."/>
            <person name="Yang X."/>
            <person name="Ranjan P."/>
            <person name="Tschaplinski T.J."/>
            <person name="Ye C.Y."/>
            <person name="Li T."/>
            <person name="Sterck L."/>
            <person name="Vanneste K."/>
            <person name="Murat F."/>
            <person name="Soler M."/>
            <person name="Clemente H.S."/>
            <person name="Saidi N."/>
            <person name="Cassan-Wang H."/>
            <person name="Dunand C."/>
            <person name="Hefer C.A."/>
            <person name="Bornberg-Bauer E."/>
            <person name="Kersting A.R."/>
            <person name="Vining K."/>
            <person name="Amarasinghe V."/>
            <person name="Ranik M."/>
            <person name="Naithani S."/>
            <person name="Elser J."/>
            <person name="Boyd A.E."/>
            <person name="Liston A."/>
            <person name="Spatafora J.W."/>
            <person name="Dharmwardhana P."/>
            <person name="Raja R."/>
            <person name="Sullivan C."/>
            <person name="Romanel E."/>
            <person name="Alves-Ferreira M."/>
            <person name="Kulheim C."/>
            <person name="Foley W."/>
            <person name="Carocha V."/>
            <person name="Paiva J."/>
            <person name="Kudrna D."/>
            <person name="Brommonschenkel S.H."/>
            <person name="Pasquali G."/>
            <person name="Byrne M."/>
            <person name="Rigault P."/>
            <person name="Tibbits J."/>
            <person name="Spokevicius A."/>
            <person name="Jones R.C."/>
            <person name="Steane D.A."/>
            <person name="Vaillancourt R.E."/>
            <person name="Potts B.M."/>
            <person name="Joubert F."/>
            <person name="Barry K."/>
            <person name="Pappas G.J."/>
            <person name="Strauss S.H."/>
            <person name="Jaiswal P."/>
            <person name="Grima-Pettenati J."/>
            <person name="Salse J."/>
            <person name="Van D.P."/>
            <person name="Rokhsar D.S."/>
            <person name="Schmutz J."/>
        </authorList>
    </citation>
    <scope>NUCLEOTIDE SEQUENCE</scope>
    <source>
        <tissue evidence="2">Leaf extractions</tissue>
    </source>
</reference>
<evidence type="ECO:0000313" key="2">
    <source>
        <dbReference type="EMBL" id="KAK2633275.1"/>
    </source>
</evidence>
<keyword evidence="1" id="KW-0732">Signal</keyword>
<keyword evidence="4" id="KW-1185">Reference proteome</keyword>